<feature type="compositionally biased region" description="Polar residues" evidence="1">
    <location>
        <begin position="1"/>
        <end position="13"/>
    </location>
</feature>
<evidence type="ECO:0000313" key="3">
    <source>
        <dbReference type="Proteomes" id="UP000467700"/>
    </source>
</evidence>
<dbReference type="EMBL" id="CACVBS010000039">
    <property type="protein sequence ID" value="CAA7263422.1"/>
    <property type="molecule type" value="Genomic_DNA"/>
</dbReference>
<reference evidence="2 3" key="1">
    <citation type="submission" date="2020-01" db="EMBL/GenBank/DDBJ databases">
        <authorList>
            <person name="Gupta K D."/>
        </authorList>
    </citation>
    <scope>NUCLEOTIDE SEQUENCE [LARGE SCALE GENOMIC DNA]</scope>
</reference>
<keyword evidence="3" id="KW-1185">Reference proteome</keyword>
<feature type="region of interest" description="Disordered" evidence="1">
    <location>
        <begin position="177"/>
        <end position="243"/>
    </location>
</feature>
<proteinExistence type="predicted"/>
<protein>
    <submittedName>
        <fullName evidence="2">Uncharacterized protein</fullName>
    </submittedName>
</protein>
<evidence type="ECO:0000256" key="1">
    <source>
        <dbReference type="SAM" id="MobiDB-lite"/>
    </source>
</evidence>
<organism evidence="2 3">
    <name type="scientific">Cyclocybe aegerita</name>
    <name type="common">Black poplar mushroom</name>
    <name type="synonym">Agrocybe aegerita</name>
    <dbReference type="NCBI Taxonomy" id="1973307"/>
    <lineage>
        <taxon>Eukaryota</taxon>
        <taxon>Fungi</taxon>
        <taxon>Dikarya</taxon>
        <taxon>Basidiomycota</taxon>
        <taxon>Agaricomycotina</taxon>
        <taxon>Agaricomycetes</taxon>
        <taxon>Agaricomycetidae</taxon>
        <taxon>Agaricales</taxon>
        <taxon>Agaricineae</taxon>
        <taxon>Bolbitiaceae</taxon>
        <taxon>Cyclocybe</taxon>
    </lineage>
</organism>
<gene>
    <name evidence="2" type="ORF">AAE3_LOCUS5684</name>
</gene>
<dbReference type="Proteomes" id="UP000467700">
    <property type="component" value="Unassembled WGS sequence"/>
</dbReference>
<accession>A0A8S0WR57</accession>
<sequence length="307" mass="35339">MNQAVDTSGTFTWNSKSNKSSQRNKSWIDREKRKFLRWLYPELDSYKLVQEAEIQTIEGKQRRITELLAQRNGPGAQWDQAARDEFEQLEAGRDTDQNVLAGLYGRLREEESLRHRLNRDTSKHGQGLDSACRWWAQETEKWCEGHWFGRILEFLDEVSESGEPLTISIRHNYDEALHDVDNPEGEGESREGEMEGHDSEIVPPYPATSEEERDEQAESRSEVGGAGEDQLLPSDPTTSDQHNVNFWSRSLENTAFRTPIQIALITLVYYSTACLFEVPRFPTELKLLLVVSTLYGLVRVLSMEKRT</sequence>
<evidence type="ECO:0000313" key="2">
    <source>
        <dbReference type="EMBL" id="CAA7263422.1"/>
    </source>
</evidence>
<name>A0A8S0WR57_CYCAE</name>
<feature type="compositionally biased region" description="Low complexity" evidence="1">
    <location>
        <begin position="14"/>
        <end position="25"/>
    </location>
</feature>
<feature type="compositionally biased region" description="Basic and acidic residues" evidence="1">
    <location>
        <begin position="177"/>
        <end position="200"/>
    </location>
</feature>
<dbReference type="AlphaFoldDB" id="A0A8S0WR57"/>
<comment type="caution">
    <text evidence="2">The sequence shown here is derived from an EMBL/GenBank/DDBJ whole genome shotgun (WGS) entry which is preliminary data.</text>
</comment>
<feature type="region of interest" description="Disordered" evidence="1">
    <location>
        <begin position="1"/>
        <end position="25"/>
    </location>
</feature>